<name>A0A1V6NZF2_9EURO</name>
<evidence type="ECO:0000313" key="1">
    <source>
        <dbReference type="EMBL" id="OQD70105.1"/>
    </source>
</evidence>
<organism evidence="1 2">
    <name type="scientific">Penicillium antarcticum</name>
    <dbReference type="NCBI Taxonomy" id="416450"/>
    <lineage>
        <taxon>Eukaryota</taxon>
        <taxon>Fungi</taxon>
        <taxon>Dikarya</taxon>
        <taxon>Ascomycota</taxon>
        <taxon>Pezizomycotina</taxon>
        <taxon>Eurotiomycetes</taxon>
        <taxon>Eurotiomycetidae</taxon>
        <taxon>Eurotiales</taxon>
        <taxon>Aspergillaceae</taxon>
        <taxon>Penicillium</taxon>
    </lineage>
</organism>
<gene>
    <name evidence="1" type="ORF">PENANT_c274G02434</name>
</gene>
<dbReference type="EMBL" id="MDYN01000274">
    <property type="protein sequence ID" value="OQD70105.1"/>
    <property type="molecule type" value="Genomic_DNA"/>
</dbReference>
<accession>A0A1V6NZF2</accession>
<dbReference type="Proteomes" id="UP000191672">
    <property type="component" value="Unassembled WGS sequence"/>
</dbReference>
<reference evidence="2" key="1">
    <citation type="journal article" date="2017" name="Nat. Microbiol.">
        <title>Global analysis of biosynthetic gene clusters reveals vast potential of secondary metabolite production in Penicillium species.</title>
        <authorList>
            <person name="Nielsen J.C."/>
            <person name="Grijseels S."/>
            <person name="Prigent S."/>
            <person name="Ji B."/>
            <person name="Dainat J."/>
            <person name="Nielsen K.F."/>
            <person name="Frisvad J.C."/>
            <person name="Workman M."/>
            <person name="Nielsen J."/>
        </authorList>
    </citation>
    <scope>NUCLEOTIDE SEQUENCE [LARGE SCALE GENOMIC DNA]</scope>
    <source>
        <strain evidence="2">IBT 31811</strain>
    </source>
</reference>
<evidence type="ECO:0000313" key="2">
    <source>
        <dbReference type="Proteomes" id="UP000191672"/>
    </source>
</evidence>
<protein>
    <submittedName>
        <fullName evidence="1">Uncharacterized protein</fullName>
    </submittedName>
</protein>
<proteinExistence type="predicted"/>
<keyword evidence="2" id="KW-1185">Reference proteome</keyword>
<dbReference type="AlphaFoldDB" id="A0A1V6NZF2"/>
<comment type="caution">
    <text evidence="1">The sequence shown here is derived from an EMBL/GenBank/DDBJ whole genome shotgun (WGS) entry which is preliminary data.</text>
</comment>
<sequence>MASTRRSKLVASLHKIYSLDPNFKHSRDIIDQFAANRANSFDHPNLSASQKQIRFSIIKHAFDNALK</sequence>